<feature type="domain" description="Glycosyltransferase 2-like" evidence="2">
    <location>
        <begin position="4"/>
        <end position="110"/>
    </location>
</feature>
<dbReference type="OrthoDB" id="9771846at2"/>
<name>A0A385SM18_9BACT</name>
<protein>
    <submittedName>
        <fullName evidence="3">Glycosyltransferase family 2 protein</fullName>
    </submittedName>
</protein>
<evidence type="ECO:0000313" key="4">
    <source>
        <dbReference type="Proteomes" id="UP000266183"/>
    </source>
</evidence>
<dbReference type="Pfam" id="PF00535">
    <property type="entry name" value="Glycos_transf_2"/>
    <property type="match status" value="1"/>
</dbReference>
<evidence type="ECO:0000256" key="1">
    <source>
        <dbReference type="SAM" id="Phobius"/>
    </source>
</evidence>
<keyword evidence="1" id="KW-1133">Transmembrane helix</keyword>
<dbReference type="KEGG" id="chk:D4L85_12390"/>
<sequence>MDLSIVIVNFNTFDLTRACIESIYQTLDPTRVSFEIILVDNHSTDRPADTFAELFPGLVLIKAGENLGFGRANNEGMAVARGQFFLLLNSDTIVLPGALEQCFTFMTSPFAQAQNIGLLGCRLLNEDKTLQPSVWPYLHNNLWTFFKLENPIAHAIVRRLGRDKHQNFDFTRTQRVGDVSGAFMFLRADVARDTGYFDTDFFMYCEDTEWIRERIAKNYAVYYFPEASIIHLGGKSAPRDLMYIQSRLSLSLVWYKKGWLHYIGYLLVGCINCLTILVTMPFCTAATRTLLKKVLHAYRVLFPYFLRDIPSQSREMNARHSKLIYKPALKVMRVQV</sequence>
<keyword evidence="3" id="KW-0808">Transferase</keyword>
<dbReference type="InterPro" id="IPR001173">
    <property type="entry name" value="Glyco_trans_2-like"/>
</dbReference>
<feature type="transmembrane region" description="Helical" evidence="1">
    <location>
        <begin position="259"/>
        <end position="283"/>
    </location>
</feature>
<dbReference type="CDD" id="cd04186">
    <property type="entry name" value="GT_2_like_c"/>
    <property type="match status" value="1"/>
</dbReference>
<dbReference type="AlphaFoldDB" id="A0A385SM18"/>
<keyword evidence="4" id="KW-1185">Reference proteome</keyword>
<dbReference type="Gene3D" id="3.90.550.10">
    <property type="entry name" value="Spore Coat Polysaccharide Biosynthesis Protein SpsA, Chain A"/>
    <property type="match status" value="1"/>
</dbReference>
<organism evidence="3 4">
    <name type="scientific">Chryseolinea soli</name>
    <dbReference type="NCBI Taxonomy" id="2321403"/>
    <lineage>
        <taxon>Bacteria</taxon>
        <taxon>Pseudomonadati</taxon>
        <taxon>Bacteroidota</taxon>
        <taxon>Cytophagia</taxon>
        <taxon>Cytophagales</taxon>
        <taxon>Fulvivirgaceae</taxon>
        <taxon>Chryseolinea</taxon>
    </lineage>
</organism>
<gene>
    <name evidence="3" type="ORF">D4L85_12390</name>
</gene>
<accession>A0A385SM18</accession>
<evidence type="ECO:0000313" key="3">
    <source>
        <dbReference type="EMBL" id="AYB31327.1"/>
    </source>
</evidence>
<dbReference type="GO" id="GO:0016740">
    <property type="term" value="F:transferase activity"/>
    <property type="evidence" value="ECO:0007669"/>
    <property type="project" value="UniProtKB-KW"/>
</dbReference>
<dbReference type="PANTHER" id="PTHR43179:SF7">
    <property type="entry name" value="RHAMNOSYLTRANSFERASE WBBL"/>
    <property type="match status" value="1"/>
</dbReference>
<reference evidence="4" key="1">
    <citation type="submission" date="2018-09" db="EMBL/GenBank/DDBJ databases">
        <title>Chryseolinea sp. KIS68-18 isolated from soil.</title>
        <authorList>
            <person name="Weon H.-Y."/>
            <person name="Kwon S.-W."/>
            <person name="Lee S.A."/>
        </authorList>
    </citation>
    <scope>NUCLEOTIDE SEQUENCE [LARGE SCALE GENOMIC DNA]</scope>
    <source>
        <strain evidence="4">KIS68-18</strain>
    </source>
</reference>
<dbReference type="RefSeq" id="WP_119754598.1">
    <property type="nucleotide sequence ID" value="NZ_CP032382.1"/>
</dbReference>
<evidence type="ECO:0000259" key="2">
    <source>
        <dbReference type="Pfam" id="PF00535"/>
    </source>
</evidence>
<dbReference type="EMBL" id="CP032382">
    <property type="protein sequence ID" value="AYB31327.1"/>
    <property type="molecule type" value="Genomic_DNA"/>
</dbReference>
<dbReference type="PANTHER" id="PTHR43179">
    <property type="entry name" value="RHAMNOSYLTRANSFERASE WBBL"/>
    <property type="match status" value="1"/>
</dbReference>
<keyword evidence="1" id="KW-0472">Membrane</keyword>
<proteinExistence type="predicted"/>
<dbReference type="SUPFAM" id="SSF53448">
    <property type="entry name" value="Nucleotide-diphospho-sugar transferases"/>
    <property type="match status" value="1"/>
</dbReference>
<keyword evidence="1" id="KW-0812">Transmembrane</keyword>
<dbReference type="Proteomes" id="UP000266183">
    <property type="component" value="Chromosome"/>
</dbReference>
<dbReference type="InterPro" id="IPR029044">
    <property type="entry name" value="Nucleotide-diphossugar_trans"/>
</dbReference>